<dbReference type="Pfam" id="PF00126">
    <property type="entry name" value="HTH_1"/>
    <property type="match status" value="1"/>
</dbReference>
<keyword evidence="3" id="KW-0238">DNA-binding</keyword>
<dbReference type="RefSeq" id="WP_310459451.1">
    <property type="nucleotide sequence ID" value="NZ_JAVKPH010000065.1"/>
</dbReference>
<dbReference type="SUPFAM" id="SSF46785">
    <property type="entry name" value="Winged helix' DNA-binding domain"/>
    <property type="match status" value="1"/>
</dbReference>
<dbReference type="Proteomes" id="UP001247754">
    <property type="component" value="Unassembled WGS sequence"/>
</dbReference>
<protein>
    <submittedName>
        <fullName evidence="6">LysR family transcriptional regulator</fullName>
    </submittedName>
</protein>
<dbReference type="PANTHER" id="PTHR30419:SF2">
    <property type="entry name" value="LYSR FAMILY TRANSCRIPTIONAL REGULATOR"/>
    <property type="match status" value="1"/>
</dbReference>
<reference evidence="6 7" key="1">
    <citation type="submission" date="2023-09" db="EMBL/GenBank/DDBJ databases">
        <title>Xinfangfangia sedmenti sp. nov., isolated the sedment.</title>
        <authorList>
            <person name="Xu L."/>
        </authorList>
    </citation>
    <scope>NUCLEOTIDE SEQUENCE [LARGE SCALE GENOMIC DNA]</scope>
    <source>
        <strain evidence="6 7">LG-4</strain>
    </source>
</reference>
<dbReference type="InterPro" id="IPR036388">
    <property type="entry name" value="WH-like_DNA-bd_sf"/>
</dbReference>
<evidence type="ECO:0000313" key="6">
    <source>
        <dbReference type="EMBL" id="MDR5655350.1"/>
    </source>
</evidence>
<comment type="caution">
    <text evidence="6">The sequence shown here is derived from an EMBL/GenBank/DDBJ whole genome shotgun (WGS) entry which is preliminary data.</text>
</comment>
<accession>A0ABU1FEN1</accession>
<evidence type="ECO:0000256" key="1">
    <source>
        <dbReference type="ARBA" id="ARBA00009437"/>
    </source>
</evidence>
<evidence type="ECO:0000256" key="3">
    <source>
        <dbReference type="ARBA" id="ARBA00023125"/>
    </source>
</evidence>
<sequence length="312" mass="34309">MSGLSVHALIRRVDLLTLRLFLAAIEERQLGRAAQLENIAPSAATKRIQDLEDIAGVRLLERNPKGVAPSKAGLVLARRLQVIFANLEDLRRELAEFTEGVRGHVRVAATGAIIVQHLAREIGDFTRNFPFIEVEIQEEDNPAVLRALKAGEVDVALYVHAEGLDYEALATTPYRSDRLVVVFPKGHRFAEMGAVTLADILDETFIAIRPGTTLMTQIRAAARAMGRELRPRFNVNGINAARSLVQEGLGVTVQPECMLSIEDFERVSVTRIAEPWAVRRMHVATQRGVPVSPAARLLIEQLTAQPAGEEAP</sequence>
<gene>
    <name evidence="6" type="ORF">RGD00_22335</name>
</gene>
<dbReference type="Gene3D" id="3.40.190.290">
    <property type="match status" value="1"/>
</dbReference>
<name>A0ABU1FEN1_9RHOB</name>
<evidence type="ECO:0000256" key="2">
    <source>
        <dbReference type="ARBA" id="ARBA00023015"/>
    </source>
</evidence>
<keyword evidence="4" id="KW-0804">Transcription</keyword>
<dbReference type="SUPFAM" id="SSF53850">
    <property type="entry name" value="Periplasmic binding protein-like II"/>
    <property type="match status" value="1"/>
</dbReference>
<dbReference type="PANTHER" id="PTHR30419">
    <property type="entry name" value="HTH-TYPE TRANSCRIPTIONAL REGULATOR YBHD"/>
    <property type="match status" value="1"/>
</dbReference>
<evidence type="ECO:0000259" key="5">
    <source>
        <dbReference type="PROSITE" id="PS50931"/>
    </source>
</evidence>
<feature type="domain" description="HTH lysR-type" evidence="5">
    <location>
        <begin position="18"/>
        <end position="70"/>
    </location>
</feature>
<keyword evidence="7" id="KW-1185">Reference proteome</keyword>
<evidence type="ECO:0000256" key="4">
    <source>
        <dbReference type="ARBA" id="ARBA00023163"/>
    </source>
</evidence>
<dbReference type="Gene3D" id="1.10.10.10">
    <property type="entry name" value="Winged helix-like DNA-binding domain superfamily/Winged helix DNA-binding domain"/>
    <property type="match status" value="1"/>
</dbReference>
<keyword evidence="2" id="KW-0805">Transcription regulation</keyword>
<comment type="similarity">
    <text evidence="1">Belongs to the LysR transcriptional regulatory family.</text>
</comment>
<dbReference type="InterPro" id="IPR005119">
    <property type="entry name" value="LysR_subst-bd"/>
</dbReference>
<organism evidence="6 7">
    <name type="scientific">Ruixingdingia sedimenti</name>
    <dbReference type="NCBI Taxonomy" id="3073604"/>
    <lineage>
        <taxon>Bacteria</taxon>
        <taxon>Pseudomonadati</taxon>
        <taxon>Pseudomonadota</taxon>
        <taxon>Alphaproteobacteria</taxon>
        <taxon>Rhodobacterales</taxon>
        <taxon>Paracoccaceae</taxon>
        <taxon>Ruixingdingia</taxon>
    </lineage>
</organism>
<dbReference type="PROSITE" id="PS50931">
    <property type="entry name" value="HTH_LYSR"/>
    <property type="match status" value="1"/>
</dbReference>
<dbReference type="InterPro" id="IPR000847">
    <property type="entry name" value="LysR_HTH_N"/>
</dbReference>
<dbReference type="InterPro" id="IPR036390">
    <property type="entry name" value="WH_DNA-bd_sf"/>
</dbReference>
<proteinExistence type="inferred from homology"/>
<dbReference type="EMBL" id="JAVKPH010000065">
    <property type="protein sequence ID" value="MDR5655350.1"/>
    <property type="molecule type" value="Genomic_DNA"/>
</dbReference>
<dbReference type="InterPro" id="IPR050950">
    <property type="entry name" value="HTH-type_LysR_regulators"/>
</dbReference>
<dbReference type="Pfam" id="PF03466">
    <property type="entry name" value="LysR_substrate"/>
    <property type="match status" value="1"/>
</dbReference>
<evidence type="ECO:0000313" key="7">
    <source>
        <dbReference type="Proteomes" id="UP001247754"/>
    </source>
</evidence>